<dbReference type="Pfam" id="PF00790">
    <property type="entry name" value="VHS"/>
    <property type="match status" value="1"/>
</dbReference>
<dbReference type="Gene3D" id="1.25.40.90">
    <property type="match status" value="1"/>
</dbReference>
<proteinExistence type="inferred from homology"/>
<dbReference type="SMART" id="SM00288">
    <property type="entry name" value="VHS"/>
    <property type="match status" value="1"/>
</dbReference>
<dbReference type="FunFam" id="1.25.40.90:FF:000011">
    <property type="entry name" value="ADP-ribosylation factor-binding protein GGA3 isoform X1"/>
    <property type="match status" value="1"/>
</dbReference>
<dbReference type="SUPFAM" id="SSF48464">
    <property type="entry name" value="ENTH/VHS domain"/>
    <property type="match status" value="1"/>
</dbReference>
<organism evidence="13 14">
    <name type="scientific">Gadus morhua</name>
    <name type="common">Atlantic cod</name>
    <dbReference type="NCBI Taxonomy" id="8049"/>
    <lineage>
        <taxon>Eukaryota</taxon>
        <taxon>Metazoa</taxon>
        <taxon>Chordata</taxon>
        <taxon>Craniata</taxon>
        <taxon>Vertebrata</taxon>
        <taxon>Euteleostomi</taxon>
        <taxon>Actinopterygii</taxon>
        <taxon>Neopterygii</taxon>
        <taxon>Teleostei</taxon>
        <taxon>Neoteleostei</taxon>
        <taxon>Acanthomorphata</taxon>
        <taxon>Zeiogadaria</taxon>
        <taxon>Gadariae</taxon>
        <taxon>Gadiformes</taxon>
        <taxon>Gadoidei</taxon>
        <taxon>Gadidae</taxon>
        <taxon>Gadus</taxon>
    </lineage>
</organism>
<dbReference type="InterPro" id="IPR013041">
    <property type="entry name" value="Clathrin_app_Ig-like_sf"/>
</dbReference>
<dbReference type="Pfam" id="PF02883">
    <property type="entry name" value="Alpha_adaptinC2"/>
    <property type="match status" value="1"/>
</dbReference>
<evidence type="ECO:0000256" key="6">
    <source>
        <dbReference type="ARBA" id="ARBA00022843"/>
    </source>
</evidence>
<dbReference type="Pfam" id="PF18308">
    <property type="entry name" value="GGA_N-GAT"/>
    <property type="match status" value="1"/>
</dbReference>
<dbReference type="Gene3D" id="2.60.40.1230">
    <property type="match status" value="1"/>
</dbReference>
<dbReference type="GO" id="GO:0031901">
    <property type="term" value="C:early endosome membrane"/>
    <property type="evidence" value="ECO:0007669"/>
    <property type="project" value="UniProtKB-SubCell"/>
</dbReference>
<feature type="domain" description="GAT" evidence="12">
    <location>
        <begin position="171"/>
        <end position="298"/>
    </location>
</feature>
<keyword evidence="14" id="KW-1185">Reference proteome</keyword>
<evidence type="ECO:0000313" key="14">
    <source>
        <dbReference type="Proteomes" id="UP000694546"/>
    </source>
</evidence>
<dbReference type="PROSITE" id="PS50179">
    <property type="entry name" value="VHS"/>
    <property type="match status" value="1"/>
</dbReference>
<dbReference type="PANTHER" id="PTHR45905">
    <property type="entry name" value="GOLGI-LOCALIZED, GAMMA-ADAPTIN EAR CONTAINING, ARF BINDING PROTEIN"/>
    <property type="match status" value="1"/>
</dbReference>
<dbReference type="InterPro" id="IPR027422">
    <property type="entry name" value="GGA1-3"/>
</dbReference>
<evidence type="ECO:0000313" key="13">
    <source>
        <dbReference type="Ensembl" id="ENSGMOP00000039038.1"/>
    </source>
</evidence>
<dbReference type="Ensembl" id="ENSGMOT00000060248.1">
    <property type="protein sequence ID" value="ENSGMOP00000039038.1"/>
    <property type="gene ID" value="ENSGMOG00000003886.2"/>
</dbReference>
<dbReference type="SMART" id="SM00809">
    <property type="entry name" value="Alpha_adaptinC2"/>
    <property type="match status" value="1"/>
</dbReference>
<name>A0A8C5B293_GADMO</name>
<dbReference type="GO" id="GO:0035091">
    <property type="term" value="F:phosphatidylinositol binding"/>
    <property type="evidence" value="ECO:0007669"/>
    <property type="project" value="InterPro"/>
</dbReference>
<dbReference type="Proteomes" id="UP000694546">
    <property type="component" value="Chromosome 3"/>
</dbReference>
<keyword evidence="8" id="KW-0333">Golgi apparatus</keyword>
<evidence type="ECO:0000256" key="5">
    <source>
        <dbReference type="ARBA" id="ARBA00022753"/>
    </source>
</evidence>
<evidence type="ECO:0000256" key="9">
    <source>
        <dbReference type="ARBA" id="ARBA00023136"/>
    </source>
</evidence>
<dbReference type="Gene3D" id="1.20.5.170">
    <property type="match status" value="1"/>
</dbReference>
<dbReference type="InterPro" id="IPR041198">
    <property type="entry name" value="GGA_N-GAT"/>
</dbReference>
<dbReference type="GO" id="GO:0031267">
    <property type="term" value="F:small GTPase binding"/>
    <property type="evidence" value="ECO:0007669"/>
    <property type="project" value="InterPro"/>
</dbReference>
<protein>
    <submittedName>
        <fullName evidence="13">Golgi associated, gamma adaptin ear containing, ARF binding protein 3a</fullName>
    </submittedName>
</protein>
<dbReference type="PROSITE" id="PS50180">
    <property type="entry name" value="GAE"/>
    <property type="match status" value="1"/>
</dbReference>
<evidence type="ECO:0000259" key="11">
    <source>
        <dbReference type="PROSITE" id="PS50180"/>
    </source>
</evidence>
<comment type="similarity">
    <text evidence="3">Belongs to the GGA protein family.</text>
</comment>
<dbReference type="SUPFAM" id="SSF89009">
    <property type="entry name" value="GAT-like domain"/>
    <property type="match status" value="1"/>
</dbReference>
<dbReference type="AlphaFoldDB" id="A0A8C5B293"/>
<dbReference type="InterPro" id="IPR002014">
    <property type="entry name" value="VHS_dom"/>
</dbReference>
<keyword evidence="7" id="KW-0653">Protein transport</keyword>
<dbReference type="InterPro" id="IPR038425">
    <property type="entry name" value="GAT_sf"/>
</dbReference>
<dbReference type="InterPro" id="IPR008153">
    <property type="entry name" value="GAE_dom"/>
</dbReference>
<evidence type="ECO:0000256" key="1">
    <source>
        <dbReference type="ARBA" id="ARBA00004150"/>
    </source>
</evidence>
<evidence type="ECO:0000256" key="4">
    <source>
        <dbReference type="ARBA" id="ARBA00022448"/>
    </source>
</evidence>
<feature type="domain" description="GAE" evidence="11">
    <location>
        <begin position="399"/>
        <end position="520"/>
    </location>
</feature>
<keyword evidence="4" id="KW-0813">Transport</keyword>
<keyword evidence="5" id="KW-0967">Endosome</keyword>
<reference evidence="13" key="1">
    <citation type="submission" date="2025-08" db="UniProtKB">
        <authorList>
            <consortium name="Ensembl"/>
        </authorList>
    </citation>
    <scope>IDENTIFICATION</scope>
</reference>
<evidence type="ECO:0000256" key="2">
    <source>
        <dbReference type="ARBA" id="ARBA00004220"/>
    </source>
</evidence>
<dbReference type="InterPro" id="IPR008152">
    <property type="entry name" value="Clathrin_a/b/g-adaptin_app_Ig"/>
</dbReference>
<dbReference type="PROSITE" id="PS50909">
    <property type="entry name" value="GAT"/>
    <property type="match status" value="1"/>
</dbReference>
<evidence type="ECO:0000256" key="8">
    <source>
        <dbReference type="ARBA" id="ARBA00023034"/>
    </source>
</evidence>
<dbReference type="InterPro" id="IPR008942">
    <property type="entry name" value="ENTH_VHS"/>
</dbReference>
<evidence type="ECO:0000259" key="12">
    <source>
        <dbReference type="PROSITE" id="PS50909"/>
    </source>
</evidence>
<dbReference type="GO" id="GO:0006886">
    <property type="term" value="P:intracellular protein transport"/>
    <property type="evidence" value="ECO:0007669"/>
    <property type="project" value="InterPro"/>
</dbReference>
<dbReference type="GO" id="GO:0034394">
    <property type="term" value="P:protein localization to cell surface"/>
    <property type="evidence" value="ECO:0007669"/>
    <property type="project" value="TreeGrafter"/>
</dbReference>
<evidence type="ECO:0000259" key="10">
    <source>
        <dbReference type="PROSITE" id="PS50179"/>
    </source>
</evidence>
<dbReference type="InterPro" id="IPR004152">
    <property type="entry name" value="GAT_dom"/>
</dbReference>
<keyword evidence="6" id="KW-0832">Ubl conjugation</keyword>
<keyword evidence="9" id="KW-0472">Membrane</keyword>
<comment type="subcellular location">
    <subcellularLocation>
        <location evidence="2">Early endosome membrane</location>
        <topology evidence="2">Peripheral membrane protein</topology>
    </subcellularLocation>
    <subcellularLocation>
        <location evidence="1">Golgi apparatus</location>
        <location evidence="1">trans-Golgi network membrane</location>
        <topology evidence="1">Peripheral membrane protein</topology>
    </subcellularLocation>
</comment>
<dbReference type="FunFam" id="1.20.5.170:FF:000023">
    <property type="entry name" value="ADP-ribosylation factor-binding protein GGA3 isoform X1"/>
    <property type="match status" value="1"/>
</dbReference>
<dbReference type="SUPFAM" id="SSF49348">
    <property type="entry name" value="Clathrin adaptor appendage domain"/>
    <property type="match status" value="1"/>
</dbReference>
<evidence type="ECO:0000256" key="3">
    <source>
        <dbReference type="ARBA" id="ARBA00008099"/>
    </source>
</evidence>
<dbReference type="GO" id="GO:0043130">
    <property type="term" value="F:ubiquitin binding"/>
    <property type="evidence" value="ECO:0007669"/>
    <property type="project" value="InterPro"/>
</dbReference>
<feature type="domain" description="VHS" evidence="10">
    <location>
        <begin position="16"/>
        <end position="146"/>
    </location>
</feature>
<dbReference type="GO" id="GO:0005802">
    <property type="term" value="C:trans-Golgi network"/>
    <property type="evidence" value="ECO:0007669"/>
    <property type="project" value="InterPro"/>
</dbReference>
<dbReference type="Gene3D" id="1.20.58.160">
    <property type="match status" value="1"/>
</dbReference>
<reference evidence="13" key="2">
    <citation type="submission" date="2025-09" db="UniProtKB">
        <authorList>
            <consortium name="Ensembl"/>
        </authorList>
    </citation>
    <scope>IDENTIFICATION</scope>
</reference>
<dbReference type="PANTHER" id="PTHR45905:SF3">
    <property type="entry name" value="ADP-RIBOSYLATION FACTOR-BINDING PROTEIN GGA3"/>
    <property type="match status" value="1"/>
</dbReference>
<gene>
    <name evidence="13" type="primary">gga3a</name>
</gene>
<sequence>NMAGDGESLESWLNKATSSANRQEDWEYIMGFCDQINKELEGPQIATRLLAYKIQSPQEWEAMQTLTVLEACMKNCGGRFHNEVGKFRFLNELIKVVSPKYFGDRISEKVKNKVIEILYSWTVSLPDEAKISEAYQMLKKQGIVSVNPELPHDNTLIPSPSLRPKNPVFENEEKSRRLAELLKSKKPEDLQEANRIIKNMVKEDDVRAQKVTKTNRTLDEVDHRVKLLNEMLNHFSEEVSTDGDKDIIRELYGDCDKLRQTVFKLATETEDNDNNLGNILQASDDLSRVINSYKRIVEGQIINGEKEEHLTRILASSVPGHKAKQSEVLIDLAGLEPQGPAAATSSHLQAPPSSLSVPADLLCGAAVAPGPQGSFTATSLTLLDEELLFLGEDLRTPTGKVCPVTAYDKYGIRVLLHFASDCPPDRPDVLVMVASMLNTAPLPVSHIVLQAAVPKSMRLRLQPPSGTELAAFNPILPPAAITQVILLANPLKEKVRMRYKLAFTLGEQPCSEIGEVEQFPPAEKWGAL</sequence>
<dbReference type="Pfam" id="PF03127">
    <property type="entry name" value="GAT"/>
    <property type="match status" value="1"/>
</dbReference>
<dbReference type="GeneTree" id="ENSGT00940000157333"/>
<dbReference type="GO" id="GO:0006893">
    <property type="term" value="P:Golgi to plasma membrane transport"/>
    <property type="evidence" value="ECO:0007669"/>
    <property type="project" value="TreeGrafter"/>
</dbReference>
<evidence type="ECO:0000256" key="7">
    <source>
        <dbReference type="ARBA" id="ARBA00022927"/>
    </source>
</evidence>
<accession>A0A8C5B293</accession>